<accession>A0ACC3CGE3</accession>
<comment type="caution">
    <text evidence="1">The sequence shown here is derived from an EMBL/GenBank/DDBJ whole genome shotgun (WGS) entry which is preliminary data.</text>
</comment>
<sequence length="365" mass="37415">MAFVPAATAAAHFRCARRIGNAALTAGRPFRPRVVPAVRACRCVGRDDDKGDGFSGGGGSGGGRAASGVDDSSYGGTTPQPPNHRREAWRQQAAAFGEAVIDAAGRGDVAAALGEVGAAVAEVAGSSDVHAAVAEMVAELFSGQPRDDGQHSDTQGDDSPQRPPSSTRTAEASASAGTARQTQASVANSAPRRPRQRDWPQQVPSPLRAAAAAEQLLLPPPTQGVETTQPPPSPPPHHASAGWAPPAECRETSSSYVWRIELPGVARADLRVSLVPASRSVWVSGVKPRPAGGAWVGVKAGAPQSAVGSSEVLYGAFRCRLPLPLDADVAAVPHGAPASLRDGVLTVTVARLPPPPDTVFDIQVV</sequence>
<dbReference type="EMBL" id="CM020620">
    <property type="protein sequence ID" value="KAK1869252.1"/>
    <property type="molecule type" value="Genomic_DNA"/>
</dbReference>
<reference evidence="1" key="1">
    <citation type="submission" date="2019-11" db="EMBL/GenBank/DDBJ databases">
        <title>Nori genome reveals adaptations in red seaweeds to the harsh intertidal environment.</title>
        <authorList>
            <person name="Wang D."/>
            <person name="Mao Y."/>
        </authorList>
    </citation>
    <scope>NUCLEOTIDE SEQUENCE</scope>
    <source>
        <tissue evidence="1">Gametophyte</tissue>
    </source>
</reference>
<dbReference type="Proteomes" id="UP000798662">
    <property type="component" value="Chromosome 3"/>
</dbReference>
<proteinExistence type="predicted"/>
<evidence type="ECO:0000313" key="1">
    <source>
        <dbReference type="EMBL" id="KAK1869252.1"/>
    </source>
</evidence>
<keyword evidence="2" id="KW-1185">Reference proteome</keyword>
<gene>
    <name evidence="1" type="ORF">I4F81_011731</name>
</gene>
<evidence type="ECO:0000313" key="2">
    <source>
        <dbReference type="Proteomes" id="UP000798662"/>
    </source>
</evidence>
<name>A0ACC3CGE3_PYRYE</name>
<protein>
    <submittedName>
        <fullName evidence="1">Uncharacterized protein</fullName>
    </submittedName>
</protein>
<organism evidence="1 2">
    <name type="scientific">Pyropia yezoensis</name>
    <name type="common">Susabi-nori</name>
    <name type="synonym">Porphyra yezoensis</name>
    <dbReference type="NCBI Taxonomy" id="2788"/>
    <lineage>
        <taxon>Eukaryota</taxon>
        <taxon>Rhodophyta</taxon>
        <taxon>Bangiophyceae</taxon>
        <taxon>Bangiales</taxon>
        <taxon>Bangiaceae</taxon>
        <taxon>Pyropia</taxon>
    </lineage>
</organism>